<dbReference type="Proteomes" id="UP000000653">
    <property type="component" value="Chromosome"/>
</dbReference>
<sequence>MNAHTNKGFASRIGFGLGMLVRFCLHDRRPALRWVKRVSLFLLVALVVSQNFMWLAGVSMTLLCVFLVGFALVKGDISVSKGSPSRDVSTMTSQAETESVAELFDYQAAHHYRD</sequence>
<keyword evidence="1" id="KW-0472">Membrane</keyword>
<evidence type="ECO:0000313" key="3">
    <source>
        <dbReference type="Proteomes" id="UP000000653"/>
    </source>
</evidence>
<dbReference type="BioCyc" id="PAER208963:G1G74-5069-MONOMER"/>
<protein>
    <submittedName>
        <fullName evidence="2">Uncharacterized protein</fullName>
    </submittedName>
</protein>
<gene>
    <name evidence="2" type="ordered locus">PA14_60030</name>
</gene>
<accession>A0A0H2ZHI7</accession>
<reference evidence="2 3" key="1">
    <citation type="journal article" date="2006" name="Genome Biol.">
        <title>Genomic analysis reveals that Pseudomonas aeruginosa virulence is combinatorial.</title>
        <authorList>
            <person name="Lee D.G."/>
            <person name="Urbach J.M."/>
            <person name="Wu G."/>
            <person name="Liberati N.T."/>
            <person name="Feinbaum R.L."/>
            <person name="Miyata S."/>
            <person name="Diggins L.T."/>
            <person name="He J."/>
            <person name="Saucier M."/>
            <person name="Deziel E."/>
            <person name="Friedman L."/>
            <person name="Li L."/>
            <person name="Grills G."/>
            <person name="Montgomery K."/>
            <person name="Kucherlapati R."/>
            <person name="Rahme L.G."/>
            <person name="Ausubel F.M."/>
        </authorList>
    </citation>
    <scope>NUCLEOTIDE SEQUENCE [LARGE SCALE GENOMIC DNA]</scope>
    <source>
        <strain evidence="2 3">UCBPP-PA14</strain>
    </source>
</reference>
<evidence type="ECO:0000256" key="1">
    <source>
        <dbReference type="SAM" id="Phobius"/>
    </source>
</evidence>
<dbReference type="KEGG" id="pau:PA14_60030"/>
<keyword evidence="1" id="KW-0812">Transmembrane</keyword>
<dbReference type="HOGENOM" id="CLU_168988_0_0_6"/>
<evidence type="ECO:0000313" key="2">
    <source>
        <dbReference type="EMBL" id="ABJ13911.1"/>
    </source>
</evidence>
<feature type="transmembrane region" description="Helical" evidence="1">
    <location>
        <begin position="54"/>
        <end position="73"/>
    </location>
</feature>
<dbReference type="EMBL" id="CP000438">
    <property type="protein sequence ID" value="ABJ13911.1"/>
    <property type="molecule type" value="Genomic_DNA"/>
</dbReference>
<dbReference type="AlphaFoldDB" id="A0A0H2ZHI7"/>
<keyword evidence="1" id="KW-1133">Transmembrane helix</keyword>
<name>A0A0H2ZHI7_PSEAB</name>
<proteinExistence type="predicted"/>
<dbReference type="RefSeq" id="WP_003141529.1">
    <property type="nucleotide sequence ID" value="NC_008463.1"/>
</dbReference>
<organism evidence="2 3">
    <name type="scientific">Pseudomonas aeruginosa (strain UCBPP-PA14)</name>
    <dbReference type="NCBI Taxonomy" id="208963"/>
    <lineage>
        <taxon>Bacteria</taxon>
        <taxon>Pseudomonadati</taxon>
        <taxon>Pseudomonadota</taxon>
        <taxon>Gammaproteobacteria</taxon>
        <taxon>Pseudomonadales</taxon>
        <taxon>Pseudomonadaceae</taxon>
        <taxon>Pseudomonas</taxon>
    </lineage>
</organism>